<proteinExistence type="predicted"/>
<accession>A0A9E8JZ50</accession>
<dbReference type="Pfam" id="PF04607">
    <property type="entry name" value="RelA_SpoT"/>
    <property type="match status" value="1"/>
</dbReference>
<evidence type="ECO:0000259" key="1">
    <source>
        <dbReference type="SMART" id="SM00954"/>
    </source>
</evidence>
<dbReference type="GO" id="GO:0015969">
    <property type="term" value="P:guanosine tetraphosphate metabolic process"/>
    <property type="evidence" value="ECO:0007669"/>
    <property type="project" value="InterPro"/>
</dbReference>
<dbReference type="CDD" id="cd05399">
    <property type="entry name" value="NT_Rel-Spo_like"/>
    <property type="match status" value="1"/>
</dbReference>
<organism evidence="2">
    <name type="scientific">Nucleocytoviricota sp</name>
    <dbReference type="NCBI Taxonomy" id="2809609"/>
    <lineage>
        <taxon>Viruses</taxon>
        <taxon>Varidnaviria</taxon>
        <taxon>Bamfordvirae</taxon>
        <taxon>Nucleocytoviricota</taxon>
    </lineage>
</organism>
<dbReference type="InterPro" id="IPR007685">
    <property type="entry name" value="RelA_SpoT"/>
</dbReference>
<dbReference type="SMART" id="SM00954">
    <property type="entry name" value="RelA_SpoT"/>
    <property type="match status" value="1"/>
</dbReference>
<protein>
    <submittedName>
        <fullName evidence="3">MFS transporter bacterium</fullName>
    </submittedName>
</protein>
<dbReference type="PANTHER" id="PTHR21262">
    <property type="entry name" value="GUANOSINE-3',5'-BIS DIPHOSPHATE 3'-PYROPHOSPHOHYDROLASE"/>
    <property type="match status" value="1"/>
</dbReference>
<evidence type="ECO:0000313" key="2">
    <source>
        <dbReference type="EMBL" id="UZT29012.1"/>
    </source>
</evidence>
<dbReference type="SUPFAM" id="SSF81301">
    <property type="entry name" value="Nucleotidyltransferase"/>
    <property type="match status" value="1"/>
</dbReference>
<dbReference type="PANTHER" id="PTHR21262:SF31">
    <property type="entry name" value="GTP PYROPHOSPHOKINASE"/>
    <property type="match status" value="1"/>
</dbReference>
<evidence type="ECO:0000313" key="3">
    <source>
        <dbReference type="EMBL" id="UZT29132.1"/>
    </source>
</evidence>
<feature type="domain" description="RelA/SpoT" evidence="1">
    <location>
        <begin position="58"/>
        <end position="162"/>
    </location>
</feature>
<dbReference type="EMBL" id="OP765584">
    <property type="protein sequence ID" value="UZT29132.1"/>
    <property type="molecule type" value="Genomic_DNA"/>
</dbReference>
<dbReference type="EMBL" id="OP765507">
    <property type="protein sequence ID" value="UZT29012.1"/>
    <property type="molecule type" value="Genomic_DNA"/>
</dbReference>
<sequence length="164" mass="19797">MIKIILYLILLQPIFCFNNFLTNKIYINNKFLNLKNNIINLVNNDIILTKNCKLYYESRIKKSNKILYKILQKNKIPNDIYGLRIIYSLNDESVNNNYAYYIENLIKTNYLTIDYFYDDYIQFPKKNNYQSIHLYILNEILIEIQIRDIYMHNVAINGTASNYY</sequence>
<name>A0A9E8JZ50_9VIRU</name>
<dbReference type="InterPro" id="IPR043519">
    <property type="entry name" value="NT_sf"/>
</dbReference>
<dbReference type="Gene3D" id="3.30.460.10">
    <property type="entry name" value="Beta Polymerase, domain 2"/>
    <property type="match status" value="1"/>
</dbReference>
<reference evidence="2" key="1">
    <citation type="submission" date="2022-10" db="EMBL/GenBank/DDBJ databases">
        <title>Genomics discovery of giant fungal viruses from subsurface oceanic crustal fluids.</title>
        <authorList>
            <person name="Bhattacharjee A.S."/>
            <person name="Schulz F."/>
            <person name="Woyke T."/>
            <person name="Orcutt B.N."/>
            <person name="Matinez Martinez J."/>
        </authorList>
    </citation>
    <scope>NUCLEOTIDE SEQUENCE</scope>
    <source>
        <strain evidence="2">VSAG1.JdFR</strain>
        <strain evidence="3">VSAG8.JdFR</strain>
    </source>
</reference>